<feature type="domain" description="BTB" evidence="4">
    <location>
        <begin position="214"/>
        <end position="279"/>
    </location>
</feature>
<dbReference type="HOGENOM" id="CLU_657269_0_0_1"/>
<evidence type="ECO:0000256" key="3">
    <source>
        <dbReference type="SAM" id="MobiDB-lite"/>
    </source>
</evidence>
<feature type="compositionally biased region" description="Low complexity" evidence="3">
    <location>
        <begin position="14"/>
        <end position="35"/>
    </location>
</feature>
<sequence>MQQLQIEIPESLVPLPAYSTSRSSSSPPSSWVNHSPGRRAPSLPSPVSPVIVHTELSPIHSERNSTPDRSDSQTSDGTSPPRHYVEVEPPSPSVASLVDFAGNRASRTDLMGVVITPHSPAVPFVAPIPPRPLRRTSGSLRARPHTVPSSSRPHSPIPTPPSAAALSSSMANSPEEEQPKDKATMSAHGPKPAVDVPRSGARPLFHDSFYIRDEMVVLSVQECLYRVHRHLLEHNSDFFRRLFFENAKDGRILGATDESAIALPDVSQHDFDCLLNFLYFKVFDDDALSLRDWVTLLDVSTRLRFSKLRSRSIREISARRDALTAVETVVLAHRHDVPGWLARAYGDLCRRAHPLDDAEAEQLGAKITARIARARETIRDETFRTAYQTRPAGRASPTESYDDELVSRTVMDVFWLGE</sequence>
<organism evidence="5 6">
    <name type="scientific">Fomitopsis schrenkii</name>
    <name type="common">Brown rot fungus</name>
    <dbReference type="NCBI Taxonomy" id="2126942"/>
    <lineage>
        <taxon>Eukaryota</taxon>
        <taxon>Fungi</taxon>
        <taxon>Dikarya</taxon>
        <taxon>Basidiomycota</taxon>
        <taxon>Agaricomycotina</taxon>
        <taxon>Agaricomycetes</taxon>
        <taxon>Polyporales</taxon>
        <taxon>Fomitopsis</taxon>
    </lineage>
</organism>
<dbReference type="eggNOG" id="ENOG502SREW">
    <property type="taxonomic scope" value="Eukaryota"/>
</dbReference>
<proteinExistence type="predicted"/>
<gene>
    <name evidence="5" type="ORF">FOMPIDRAFT_100687</name>
</gene>
<dbReference type="GO" id="GO:0000151">
    <property type="term" value="C:ubiquitin ligase complex"/>
    <property type="evidence" value="ECO:0007669"/>
    <property type="project" value="TreeGrafter"/>
</dbReference>
<dbReference type="Pfam" id="PF00651">
    <property type="entry name" value="BTB"/>
    <property type="match status" value="1"/>
</dbReference>
<dbReference type="Proteomes" id="UP000015241">
    <property type="component" value="Unassembled WGS sequence"/>
</dbReference>
<keyword evidence="2" id="KW-0040">ANK repeat</keyword>
<accession>S8EG51</accession>
<feature type="compositionally biased region" description="Low complexity" evidence="3">
    <location>
        <begin position="162"/>
        <end position="173"/>
    </location>
</feature>
<dbReference type="OrthoDB" id="2593747at2759"/>
<feature type="compositionally biased region" description="Basic and acidic residues" evidence="3">
    <location>
        <begin position="60"/>
        <end position="71"/>
    </location>
</feature>
<dbReference type="InterPro" id="IPR000210">
    <property type="entry name" value="BTB/POZ_dom"/>
</dbReference>
<feature type="region of interest" description="Disordered" evidence="3">
    <location>
        <begin position="1"/>
        <end position="96"/>
    </location>
</feature>
<reference evidence="5 6" key="1">
    <citation type="journal article" date="2012" name="Science">
        <title>The Paleozoic origin of enzymatic lignin decomposition reconstructed from 31 fungal genomes.</title>
        <authorList>
            <person name="Floudas D."/>
            <person name="Binder M."/>
            <person name="Riley R."/>
            <person name="Barry K."/>
            <person name="Blanchette R.A."/>
            <person name="Henrissat B."/>
            <person name="Martinez A.T."/>
            <person name="Otillar R."/>
            <person name="Spatafora J.W."/>
            <person name="Yadav J.S."/>
            <person name="Aerts A."/>
            <person name="Benoit I."/>
            <person name="Boyd A."/>
            <person name="Carlson A."/>
            <person name="Copeland A."/>
            <person name="Coutinho P.M."/>
            <person name="de Vries R.P."/>
            <person name="Ferreira P."/>
            <person name="Findley K."/>
            <person name="Foster B."/>
            <person name="Gaskell J."/>
            <person name="Glotzer D."/>
            <person name="Gorecki P."/>
            <person name="Heitman J."/>
            <person name="Hesse C."/>
            <person name="Hori C."/>
            <person name="Igarashi K."/>
            <person name="Jurgens J.A."/>
            <person name="Kallen N."/>
            <person name="Kersten P."/>
            <person name="Kohler A."/>
            <person name="Kuees U."/>
            <person name="Kumar T.K.A."/>
            <person name="Kuo A."/>
            <person name="LaButti K."/>
            <person name="Larrondo L.F."/>
            <person name="Lindquist E."/>
            <person name="Ling A."/>
            <person name="Lombard V."/>
            <person name="Lucas S."/>
            <person name="Lundell T."/>
            <person name="Martin R."/>
            <person name="McLaughlin D.J."/>
            <person name="Morgenstern I."/>
            <person name="Morin E."/>
            <person name="Murat C."/>
            <person name="Nagy L.G."/>
            <person name="Nolan M."/>
            <person name="Ohm R.A."/>
            <person name="Patyshakuliyeva A."/>
            <person name="Rokas A."/>
            <person name="Ruiz-Duenas F.J."/>
            <person name="Sabat G."/>
            <person name="Salamov A."/>
            <person name="Samejima M."/>
            <person name="Schmutz J."/>
            <person name="Slot J.C."/>
            <person name="St John F."/>
            <person name="Stenlid J."/>
            <person name="Sun H."/>
            <person name="Sun S."/>
            <person name="Syed K."/>
            <person name="Tsang A."/>
            <person name="Wiebenga A."/>
            <person name="Young D."/>
            <person name="Pisabarro A."/>
            <person name="Eastwood D.C."/>
            <person name="Martin F."/>
            <person name="Cullen D."/>
            <person name="Grigoriev I.V."/>
            <person name="Hibbett D.S."/>
        </authorList>
    </citation>
    <scope>NUCLEOTIDE SEQUENCE</scope>
    <source>
        <strain evidence="6">FP-58527</strain>
    </source>
</reference>
<dbReference type="EMBL" id="KE504131">
    <property type="protein sequence ID" value="EPT03263.1"/>
    <property type="molecule type" value="Genomic_DNA"/>
</dbReference>
<keyword evidence="1" id="KW-0677">Repeat</keyword>
<dbReference type="GO" id="GO:0005737">
    <property type="term" value="C:cytoplasm"/>
    <property type="evidence" value="ECO:0007669"/>
    <property type="project" value="TreeGrafter"/>
</dbReference>
<evidence type="ECO:0000259" key="4">
    <source>
        <dbReference type="PROSITE" id="PS50097"/>
    </source>
</evidence>
<protein>
    <recommendedName>
        <fullName evidence="4">BTB domain-containing protein</fullName>
    </recommendedName>
</protein>
<feature type="region of interest" description="Disordered" evidence="3">
    <location>
        <begin position="126"/>
        <end position="197"/>
    </location>
</feature>
<evidence type="ECO:0000313" key="6">
    <source>
        <dbReference type="Proteomes" id="UP000015241"/>
    </source>
</evidence>
<dbReference type="SUPFAM" id="SSF54695">
    <property type="entry name" value="POZ domain"/>
    <property type="match status" value="1"/>
</dbReference>
<dbReference type="PANTHER" id="PTHR46231:SF1">
    <property type="entry name" value="ANKYRIN REPEAT AND BTB_POZ DOMAIN-CONTAINING PROTEIN 1"/>
    <property type="match status" value="1"/>
</dbReference>
<evidence type="ECO:0000256" key="1">
    <source>
        <dbReference type="ARBA" id="ARBA00022737"/>
    </source>
</evidence>
<keyword evidence="6" id="KW-1185">Reference proteome</keyword>
<evidence type="ECO:0000256" key="2">
    <source>
        <dbReference type="ARBA" id="ARBA00023043"/>
    </source>
</evidence>
<dbReference type="InterPro" id="IPR044515">
    <property type="entry name" value="ABTB1"/>
</dbReference>
<evidence type="ECO:0000313" key="5">
    <source>
        <dbReference type="EMBL" id="EPT03263.1"/>
    </source>
</evidence>
<dbReference type="InParanoid" id="S8EG51"/>
<dbReference type="PANTHER" id="PTHR46231">
    <property type="entry name" value="ANKYRIN REPEAT AND BTB/POZ DOMAIN-CONTAINING PROTEIN 1"/>
    <property type="match status" value="1"/>
</dbReference>
<dbReference type="SMART" id="SM00225">
    <property type="entry name" value="BTB"/>
    <property type="match status" value="1"/>
</dbReference>
<dbReference type="CDD" id="cd18186">
    <property type="entry name" value="BTB_POZ_ZBTB_KLHL-like"/>
    <property type="match status" value="1"/>
</dbReference>
<dbReference type="STRING" id="743788.S8EG51"/>
<dbReference type="PROSITE" id="PS50097">
    <property type="entry name" value="BTB"/>
    <property type="match status" value="1"/>
</dbReference>
<dbReference type="AlphaFoldDB" id="S8EG51"/>
<name>S8EG51_FOMSC</name>
<dbReference type="InterPro" id="IPR011333">
    <property type="entry name" value="SKP1/BTB/POZ_sf"/>
</dbReference>
<dbReference type="Gene3D" id="3.30.710.10">
    <property type="entry name" value="Potassium Channel Kv1.1, Chain A"/>
    <property type="match status" value="1"/>
</dbReference>